<evidence type="ECO:0000313" key="2">
    <source>
        <dbReference type="Proteomes" id="UP000826188"/>
    </source>
</evidence>
<name>A0ABS6X207_9BACT</name>
<accession>A0ABS6X207</accession>
<keyword evidence="2" id="KW-1185">Reference proteome</keyword>
<dbReference type="Proteomes" id="UP000826188">
    <property type="component" value="Unassembled WGS sequence"/>
</dbReference>
<evidence type="ECO:0000313" key="1">
    <source>
        <dbReference type="EMBL" id="MBW3129694.1"/>
    </source>
</evidence>
<gene>
    <name evidence="1" type="ORF">KYK14_14115</name>
</gene>
<dbReference type="RefSeq" id="WP_219159675.1">
    <property type="nucleotide sequence ID" value="NZ_JAHWGL010000060.1"/>
</dbReference>
<reference evidence="1 2" key="1">
    <citation type="submission" date="2021-07" db="EMBL/GenBank/DDBJ databases">
        <title>Hymenobacter profundi sp. nov., isolated from deep-sea water.</title>
        <authorList>
            <person name="Kim M.K."/>
        </authorList>
    </citation>
    <scope>NUCLEOTIDE SEQUENCE [LARGE SCALE GENOMIC DNA]</scope>
    <source>
        <strain evidence="1 2">M2</strain>
    </source>
</reference>
<proteinExistence type="predicted"/>
<organism evidence="1 2">
    <name type="scientific">Hymenobacter profundi</name>
    <dbReference type="NCBI Taxonomy" id="1982110"/>
    <lineage>
        <taxon>Bacteria</taxon>
        <taxon>Pseudomonadati</taxon>
        <taxon>Bacteroidota</taxon>
        <taxon>Cytophagia</taxon>
        <taxon>Cytophagales</taxon>
        <taxon>Hymenobacteraceae</taxon>
        <taxon>Hymenobacter</taxon>
    </lineage>
</organism>
<comment type="caution">
    <text evidence="1">The sequence shown here is derived from an EMBL/GenBank/DDBJ whole genome shotgun (WGS) entry which is preliminary data.</text>
</comment>
<dbReference type="EMBL" id="JAHWGL010000060">
    <property type="protein sequence ID" value="MBW3129694.1"/>
    <property type="molecule type" value="Genomic_DNA"/>
</dbReference>
<evidence type="ECO:0008006" key="3">
    <source>
        <dbReference type="Google" id="ProtNLM"/>
    </source>
</evidence>
<protein>
    <recommendedName>
        <fullName evidence="3">Intracellular proteinase inhibitor BsuPI domain-containing protein</fullName>
    </recommendedName>
</protein>
<sequence>MIPYKYMAIAAISSVLLLEGCKEDADIVQSQVEARFVVLNTQGQQTSVFKAGENVVFRLQITNQSDQTLMLDNPIFLDQRFCEVRKRGSSAEQISLGKPYNSIFCTYQGGHVLPAHGSQTIQIPWVADSTVLTTTHFCSVLHKQFLPVGRYYSSFTTPIALYQNNEQIGEIPERRYTVEFEVR</sequence>